<protein>
    <submittedName>
        <fullName evidence="2">Uncharacterized protein</fullName>
    </submittedName>
</protein>
<dbReference type="STRING" id="34720.A0A195FTL0"/>
<sequence length="258" mass="29212">MRDKVSTSEVVSRETNLLSDDIALKLDGVSSSTRRYDTRETFPSDSNIVSADRHSLEGPARNYCATRRCQALRNNSKKMSTSSCDFSEMSVEGMVADRQMSATEGGGRRNPGTDINANVIIASHEGEKKAKKKPRRNREDECNEKGSFYSFLEVTRVLVYQFMRFEFNQRTRLTGGTRKFSDIRCKNFSEASRLYRRNVPYVRVMCPESPRPAMRVRSRCRLQLLELGEDHVRFGSGGIARFSESPGGTKVHSSKVPI</sequence>
<organism evidence="2 3">
    <name type="scientific">Trachymyrmex septentrionalis</name>
    <dbReference type="NCBI Taxonomy" id="34720"/>
    <lineage>
        <taxon>Eukaryota</taxon>
        <taxon>Metazoa</taxon>
        <taxon>Ecdysozoa</taxon>
        <taxon>Arthropoda</taxon>
        <taxon>Hexapoda</taxon>
        <taxon>Insecta</taxon>
        <taxon>Pterygota</taxon>
        <taxon>Neoptera</taxon>
        <taxon>Endopterygota</taxon>
        <taxon>Hymenoptera</taxon>
        <taxon>Apocrita</taxon>
        <taxon>Aculeata</taxon>
        <taxon>Formicoidea</taxon>
        <taxon>Formicidae</taxon>
        <taxon>Myrmicinae</taxon>
        <taxon>Trachymyrmex</taxon>
    </lineage>
</organism>
<dbReference type="AlphaFoldDB" id="A0A195FTL0"/>
<evidence type="ECO:0000256" key="1">
    <source>
        <dbReference type="SAM" id="MobiDB-lite"/>
    </source>
</evidence>
<evidence type="ECO:0000313" key="3">
    <source>
        <dbReference type="Proteomes" id="UP000078541"/>
    </source>
</evidence>
<keyword evidence="3" id="KW-1185">Reference proteome</keyword>
<evidence type="ECO:0000313" key="2">
    <source>
        <dbReference type="EMBL" id="KYN43627.1"/>
    </source>
</evidence>
<gene>
    <name evidence="2" type="ORF">ALC56_01889</name>
</gene>
<dbReference type="Proteomes" id="UP000078541">
    <property type="component" value="Unassembled WGS sequence"/>
</dbReference>
<feature type="region of interest" description="Disordered" evidence="1">
    <location>
        <begin position="122"/>
        <end position="141"/>
    </location>
</feature>
<reference evidence="2 3" key="1">
    <citation type="submission" date="2016-03" db="EMBL/GenBank/DDBJ databases">
        <title>Trachymyrmex septentrionalis WGS genome.</title>
        <authorList>
            <person name="Nygaard S."/>
            <person name="Hu H."/>
            <person name="Boomsma J."/>
            <person name="Zhang G."/>
        </authorList>
    </citation>
    <scope>NUCLEOTIDE SEQUENCE [LARGE SCALE GENOMIC DNA]</scope>
    <source>
        <strain evidence="2">Tsep2-gDNA-1</strain>
        <tissue evidence="2">Whole body</tissue>
    </source>
</reference>
<dbReference type="EMBL" id="KQ981276">
    <property type="protein sequence ID" value="KYN43627.1"/>
    <property type="molecule type" value="Genomic_DNA"/>
</dbReference>
<proteinExistence type="predicted"/>
<name>A0A195FTL0_9HYME</name>
<accession>A0A195FTL0</accession>